<evidence type="ECO:0000256" key="1">
    <source>
        <dbReference type="ARBA" id="ARBA00010175"/>
    </source>
</evidence>
<comment type="similarity">
    <text evidence="1 2">Belongs to the cyclin-dependent kinase 5 activator family.</text>
</comment>
<comment type="subunit">
    <text evidence="2">Heterodimer of a catalytic subunit and a regulatory subunit.</text>
</comment>
<keyword evidence="4" id="KW-1185">Reference proteome</keyword>
<evidence type="ECO:0000256" key="3">
    <source>
        <dbReference type="SAM" id="MobiDB-lite"/>
    </source>
</evidence>
<dbReference type="PIRSF" id="PIRSF009324">
    <property type="entry name" value="Cdk5_activator"/>
    <property type="match status" value="1"/>
</dbReference>
<reference evidence="5" key="1">
    <citation type="submission" date="2025-08" db="UniProtKB">
        <authorList>
            <consortium name="RefSeq"/>
        </authorList>
    </citation>
    <scope>IDENTIFICATION</scope>
    <source>
        <tissue evidence="5">Muscle</tissue>
    </source>
</reference>
<dbReference type="Gene3D" id="1.10.472.10">
    <property type="entry name" value="Cyclin-like"/>
    <property type="match status" value="1"/>
</dbReference>
<evidence type="ECO:0000256" key="2">
    <source>
        <dbReference type="PIRNR" id="PIRNR009324"/>
    </source>
</evidence>
<dbReference type="SUPFAM" id="SSF47954">
    <property type="entry name" value="Cyclin-like"/>
    <property type="match status" value="1"/>
</dbReference>
<accession>A0ABM1BR57</accession>
<dbReference type="InterPro" id="IPR036915">
    <property type="entry name" value="Cyclin-like_sf"/>
</dbReference>
<evidence type="ECO:0000313" key="5">
    <source>
        <dbReference type="RefSeq" id="XP_013787064.1"/>
    </source>
</evidence>
<dbReference type="GeneID" id="106471026"/>
<dbReference type="Proteomes" id="UP000694941">
    <property type="component" value="Unplaced"/>
</dbReference>
<dbReference type="PANTHER" id="PTHR23401:SF0">
    <property type="entry name" value="CYCLIN-DEPENDENT KINASE 5 ACTIVATOR"/>
    <property type="match status" value="1"/>
</dbReference>
<dbReference type="RefSeq" id="XP_013787064.1">
    <property type="nucleotide sequence ID" value="XM_013931610.2"/>
</dbReference>
<feature type="region of interest" description="Disordered" evidence="3">
    <location>
        <begin position="61"/>
        <end position="81"/>
    </location>
</feature>
<dbReference type="Pfam" id="PF03261">
    <property type="entry name" value="CDK5_activator"/>
    <property type="match status" value="1"/>
</dbReference>
<dbReference type="InterPro" id="IPR004944">
    <property type="entry name" value="CDK5_activator"/>
</dbReference>
<sequence>MGTVLSIFPQGPKPTFEVHVPTNEQHKNAKVKKKSSSQQQYGHFKKHSLFINALTWKKHISVSGKRKSDKNKNTTSRHPLDNIDSLVANKNNIQKSSSSYNLKATSIGTVDLEVKNNNFQKVALPSVLSKPVVLSGHNLVRPTLPGALRATVEPRIQPASTPRKTVIQASTSELLSSLGEFLSKKCRKIRNFYADDAVTWLRTVDRSLLIQGWQDVAFINPANVVFLYMLVRELVTDDIDSERELQAIVLTCLYLSYCYMGNEISYPLKPFLVEETREIFWDRCLLIINLLSGKMLRINKEPSFFTEMFTELKACYTMSDYQ</sequence>
<protein>
    <recommendedName>
        <fullName evidence="2">Cyclin-dependent kinase 5 activator</fullName>
    </recommendedName>
</protein>
<evidence type="ECO:0000313" key="4">
    <source>
        <dbReference type="Proteomes" id="UP000694941"/>
    </source>
</evidence>
<name>A0ABM1BR57_LIMPO</name>
<dbReference type="PANTHER" id="PTHR23401">
    <property type="entry name" value="CYCLIN DEPENDANT KINASE-5 ACTIVATOR"/>
    <property type="match status" value="1"/>
</dbReference>
<gene>
    <name evidence="5" type="primary">LOC106471026</name>
</gene>
<proteinExistence type="inferred from homology"/>
<organism evidence="4 5">
    <name type="scientific">Limulus polyphemus</name>
    <name type="common">Atlantic horseshoe crab</name>
    <dbReference type="NCBI Taxonomy" id="6850"/>
    <lineage>
        <taxon>Eukaryota</taxon>
        <taxon>Metazoa</taxon>
        <taxon>Ecdysozoa</taxon>
        <taxon>Arthropoda</taxon>
        <taxon>Chelicerata</taxon>
        <taxon>Merostomata</taxon>
        <taxon>Xiphosura</taxon>
        <taxon>Limulidae</taxon>
        <taxon>Limulus</taxon>
    </lineage>
</organism>